<organism evidence="5 6">
    <name type="scientific">Amycolatopsis orientalis</name>
    <name type="common">Nocardia orientalis</name>
    <dbReference type="NCBI Taxonomy" id="31958"/>
    <lineage>
        <taxon>Bacteria</taxon>
        <taxon>Bacillati</taxon>
        <taxon>Actinomycetota</taxon>
        <taxon>Actinomycetes</taxon>
        <taxon>Pseudonocardiales</taxon>
        <taxon>Pseudonocardiaceae</taxon>
        <taxon>Amycolatopsis</taxon>
    </lineage>
</organism>
<dbReference type="Gene3D" id="3.20.20.150">
    <property type="entry name" value="Divalent-metal-dependent TIM barrel enzymes"/>
    <property type="match status" value="1"/>
</dbReference>
<dbReference type="Pfam" id="PF01261">
    <property type="entry name" value="AP_endonuc_2"/>
    <property type="match status" value="1"/>
</dbReference>
<accession>A0A193BZY2</accession>
<evidence type="ECO:0000256" key="1">
    <source>
        <dbReference type="ARBA" id="ARBA00023235"/>
    </source>
</evidence>
<dbReference type="PANTHER" id="PTHR43489">
    <property type="entry name" value="ISOMERASE"/>
    <property type="match status" value="1"/>
</dbReference>
<dbReference type="EMBL" id="CP016174">
    <property type="protein sequence ID" value="ANN17718.1"/>
    <property type="molecule type" value="Genomic_DNA"/>
</dbReference>
<feature type="active site" description="Proton donor/acceptor" evidence="3">
    <location>
        <position position="246"/>
    </location>
</feature>
<evidence type="ECO:0000256" key="2">
    <source>
        <dbReference type="PIRNR" id="PIRNR006241"/>
    </source>
</evidence>
<dbReference type="InterPro" id="IPR013022">
    <property type="entry name" value="Xyl_isomerase-like_TIM-brl"/>
</dbReference>
<gene>
    <name evidence="5" type="ORF">SD37_20080</name>
</gene>
<dbReference type="AlphaFoldDB" id="A0A193BZY2"/>
<proteinExistence type="inferred from homology"/>
<dbReference type="STRING" id="31958.SD37_20080"/>
<keyword evidence="1 2" id="KW-0413">Isomerase</keyword>
<dbReference type="RefSeq" id="WP_044853329.1">
    <property type="nucleotide sequence ID" value="NZ_CP016174.1"/>
</dbReference>
<reference evidence="5 6" key="1">
    <citation type="journal article" date="2015" name="Genome Announc.">
        <title>Draft Genome Sequence of Norvancomycin-Producing Strain Amycolatopsis orientalis CPCC200066.</title>
        <authorList>
            <person name="Lei X."/>
            <person name="Yuan F."/>
            <person name="Shi Y."/>
            <person name="Li X."/>
            <person name="Wang L."/>
            <person name="Hong B."/>
        </authorList>
    </citation>
    <scope>NUCLEOTIDE SEQUENCE [LARGE SCALE GENOMIC DNA]</scope>
    <source>
        <strain evidence="5 6">B-37</strain>
    </source>
</reference>
<sequence>MILHNGLRLDANLKWLFTELPFEQRFDAAAAAGFTAVEYASPYPFPAATLVRRLADAGLTQVLVNSPTGEPGSPERLGYACLPGRSAEFRAGVELGLEYAVALGSSFLHLPAGIRPDGVSRDRAFAQYVANIAWAADQARGSGVRLLLEAQNKQDAPGFILDDQAHAAAVADAIGEDHVGLLFDVYHASIDEEDVVAALREFLPRTAHVQIADSPGRAEPGTGGIPWTDVFDTLKAGGYDGWIGCEYGPAAGTEAGLGWIKEQVR</sequence>
<evidence type="ECO:0000256" key="3">
    <source>
        <dbReference type="PIRSR" id="PIRSR006241-50"/>
    </source>
</evidence>
<dbReference type="GO" id="GO:0046487">
    <property type="term" value="P:glyoxylate metabolic process"/>
    <property type="evidence" value="ECO:0007669"/>
    <property type="project" value="TreeGrafter"/>
</dbReference>
<dbReference type="SUPFAM" id="SSF51658">
    <property type="entry name" value="Xylose isomerase-like"/>
    <property type="match status" value="1"/>
</dbReference>
<dbReference type="PIRSF" id="PIRSF006241">
    <property type="entry name" value="HyI"/>
    <property type="match status" value="1"/>
</dbReference>
<keyword evidence="5" id="KW-0670">Pyruvate</keyword>
<dbReference type="InterPro" id="IPR036237">
    <property type="entry name" value="Xyl_isomerase-like_sf"/>
</dbReference>
<feature type="domain" description="Xylose isomerase-like TIM barrel" evidence="4">
    <location>
        <begin position="26"/>
        <end position="262"/>
    </location>
</feature>
<keyword evidence="6" id="KW-1185">Reference proteome</keyword>
<evidence type="ECO:0000313" key="5">
    <source>
        <dbReference type="EMBL" id="ANN17718.1"/>
    </source>
</evidence>
<dbReference type="Proteomes" id="UP000093695">
    <property type="component" value="Chromosome"/>
</dbReference>
<protein>
    <submittedName>
        <fullName evidence="5">Hydroxypyruvate isomerase</fullName>
    </submittedName>
</protein>
<dbReference type="InterPro" id="IPR050417">
    <property type="entry name" value="Sugar_Epim/Isomerase"/>
</dbReference>
<evidence type="ECO:0000259" key="4">
    <source>
        <dbReference type="Pfam" id="PF01261"/>
    </source>
</evidence>
<dbReference type="GO" id="GO:0008903">
    <property type="term" value="F:hydroxypyruvate isomerase activity"/>
    <property type="evidence" value="ECO:0007669"/>
    <property type="project" value="TreeGrafter"/>
</dbReference>
<dbReference type="PANTHER" id="PTHR43489:SF6">
    <property type="entry name" value="HYDROXYPYRUVATE ISOMERASE-RELATED"/>
    <property type="match status" value="1"/>
</dbReference>
<dbReference type="KEGG" id="aori:SD37_20080"/>
<feature type="active site" description="Proton donor/acceptor" evidence="3">
    <location>
        <position position="149"/>
    </location>
</feature>
<comment type="similarity">
    <text evidence="2">Belongs to the hyi family.</text>
</comment>
<evidence type="ECO:0000313" key="6">
    <source>
        <dbReference type="Proteomes" id="UP000093695"/>
    </source>
</evidence>
<name>A0A193BZY2_AMYOR</name>
<dbReference type="InterPro" id="IPR026040">
    <property type="entry name" value="HyI-like"/>
</dbReference>